<evidence type="ECO:0000313" key="2">
    <source>
        <dbReference type="Proteomes" id="UP000689967"/>
    </source>
</evidence>
<protein>
    <submittedName>
        <fullName evidence="1">2'-5' RNA ligase family protein</fullName>
    </submittedName>
</protein>
<sequence>MPLALTLRFDAAAEARLARFETALAAAGFASASRQTGYPPHITLLRVEDAAAEPVLAERLSDLPRLAATLMLSGFGLFPGPPPILFLAPVVTPGLLAFQAALVAALPDVEVHPHTRPGAWVPHVTLAEGAAPALAAALEAWDGPCPVTPVAVELVRFPPARVLGRGPL</sequence>
<dbReference type="EMBL" id="JAERQM010000011">
    <property type="protein sequence ID" value="MBU8547016.1"/>
    <property type="molecule type" value="Genomic_DNA"/>
</dbReference>
<proteinExistence type="predicted"/>
<dbReference type="RefSeq" id="WP_216879042.1">
    <property type="nucleotide sequence ID" value="NZ_JAERQM010000011.1"/>
</dbReference>
<keyword evidence="1" id="KW-0436">Ligase</keyword>
<gene>
    <name evidence="1" type="ORF">JJQ90_25075</name>
</gene>
<keyword evidence="2" id="KW-1185">Reference proteome</keyword>
<accession>A0ABS6HHR7</accession>
<dbReference type="Pfam" id="PF13563">
    <property type="entry name" value="2_5_RNA_ligase2"/>
    <property type="match status" value="1"/>
</dbReference>
<dbReference type="GO" id="GO:0016874">
    <property type="term" value="F:ligase activity"/>
    <property type="evidence" value="ECO:0007669"/>
    <property type="project" value="UniProtKB-KW"/>
</dbReference>
<evidence type="ECO:0000313" key="1">
    <source>
        <dbReference type="EMBL" id="MBU8547016.1"/>
    </source>
</evidence>
<organism evidence="1 2">
    <name type="scientific">Falsiroseomonas oleicola</name>
    <dbReference type="NCBI Taxonomy" id="2801474"/>
    <lineage>
        <taxon>Bacteria</taxon>
        <taxon>Pseudomonadati</taxon>
        <taxon>Pseudomonadota</taxon>
        <taxon>Alphaproteobacteria</taxon>
        <taxon>Acetobacterales</taxon>
        <taxon>Roseomonadaceae</taxon>
        <taxon>Falsiroseomonas</taxon>
    </lineage>
</organism>
<reference evidence="1 2" key="1">
    <citation type="submission" date="2021-01" db="EMBL/GenBank/DDBJ databases">
        <title>Roseomonas sp. nov, a bacterium isolated from an oil production mixture in Yumen Oilfield.</title>
        <authorList>
            <person name="Wu D."/>
        </authorList>
    </citation>
    <scope>NUCLEOTIDE SEQUENCE [LARGE SCALE GENOMIC DNA]</scope>
    <source>
        <strain evidence="1 2">ROY-5-3</strain>
    </source>
</reference>
<dbReference type="Proteomes" id="UP000689967">
    <property type="component" value="Unassembled WGS sequence"/>
</dbReference>
<name>A0ABS6HHR7_9PROT</name>
<comment type="caution">
    <text evidence="1">The sequence shown here is derived from an EMBL/GenBank/DDBJ whole genome shotgun (WGS) entry which is preliminary data.</text>
</comment>